<accession>A0A0B2VZC8</accession>
<reference evidence="2 3" key="1">
    <citation type="submission" date="2014-11" db="EMBL/GenBank/DDBJ databases">
        <title>Genetic blueprint of the zoonotic pathogen Toxocara canis.</title>
        <authorList>
            <person name="Zhu X.-Q."/>
            <person name="Korhonen P.K."/>
            <person name="Cai H."/>
            <person name="Young N.D."/>
            <person name="Nejsum P."/>
            <person name="von Samson-Himmelstjerna G."/>
            <person name="Boag P.R."/>
            <person name="Tan P."/>
            <person name="Li Q."/>
            <person name="Min J."/>
            <person name="Yang Y."/>
            <person name="Wang X."/>
            <person name="Fang X."/>
            <person name="Hall R.S."/>
            <person name="Hofmann A."/>
            <person name="Sternberg P.W."/>
            <person name="Jex A.R."/>
            <person name="Gasser R.B."/>
        </authorList>
    </citation>
    <scope>NUCLEOTIDE SEQUENCE [LARGE SCALE GENOMIC DNA]</scope>
    <source>
        <strain evidence="2">PN_DK_2014</strain>
    </source>
</reference>
<keyword evidence="1" id="KW-0472">Membrane</keyword>
<keyword evidence="1" id="KW-0812">Transmembrane</keyword>
<evidence type="ECO:0000313" key="3">
    <source>
        <dbReference type="Proteomes" id="UP000031036"/>
    </source>
</evidence>
<keyword evidence="1" id="KW-1133">Transmembrane helix</keyword>
<evidence type="ECO:0000256" key="1">
    <source>
        <dbReference type="SAM" id="Phobius"/>
    </source>
</evidence>
<keyword evidence="3" id="KW-1185">Reference proteome</keyword>
<feature type="transmembrane region" description="Helical" evidence="1">
    <location>
        <begin position="60"/>
        <end position="80"/>
    </location>
</feature>
<evidence type="ECO:0000313" key="2">
    <source>
        <dbReference type="EMBL" id="KHN86697.1"/>
    </source>
</evidence>
<comment type="caution">
    <text evidence="2">The sequence shown here is derived from an EMBL/GenBank/DDBJ whole genome shotgun (WGS) entry which is preliminary data.</text>
</comment>
<dbReference type="Proteomes" id="UP000031036">
    <property type="component" value="Unassembled WGS sequence"/>
</dbReference>
<protein>
    <submittedName>
        <fullName evidence="2">Uncharacterized protein</fullName>
    </submittedName>
</protein>
<gene>
    <name evidence="2" type="ORF">Tcan_00998</name>
</gene>
<dbReference type="AlphaFoldDB" id="A0A0B2VZC8"/>
<feature type="non-terminal residue" evidence="2">
    <location>
        <position position="1"/>
    </location>
</feature>
<name>A0A0B2VZC8_TOXCA</name>
<organism evidence="2 3">
    <name type="scientific">Toxocara canis</name>
    <name type="common">Canine roundworm</name>
    <dbReference type="NCBI Taxonomy" id="6265"/>
    <lineage>
        <taxon>Eukaryota</taxon>
        <taxon>Metazoa</taxon>
        <taxon>Ecdysozoa</taxon>
        <taxon>Nematoda</taxon>
        <taxon>Chromadorea</taxon>
        <taxon>Rhabditida</taxon>
        <taxon>Spirurina</taxon>
        <taxon>Ascaridomorpha</taxon>
        <taxon>Ascaridoidea</taxon>
        <taxon>Toxocaridae</taxon>
        <taxon>Toxocara</taxon>
    </lineage>
</organism>
<proteinExistence type="predicted"/>
<dbReference type="EMBL" id="JPKZ01000530">
    <property type="protein sequence ID" value="KHN86697.1"/>
    <property type="molecule type" value="Genomic_DNA"/>
</dbReference>
<feature type="non-terminal residue" evidence="2">
    <location>
        <position position="149"/>
    </location>
</feature>
<sequence length="149" mass="17246">RRKNNEKRWETYYLKEAAVRRIDAIGGCKWQYNQMRIKGRVQIGLPRKYRLVDQSTSQNFFAQLTNAALYINSFIFIHFLHAKRFSATKKACLWTSDASPHAFSYVLSIRSVDPLLVRIHNHNTDSVMMSQRCLCGSKGNSLHQLPVVA</sequence>